<evidence type="ECO:0000313" key="11">
    <source>
        <dbReference type="Proteomes" id="UP000008827"/>
    </source>
</evidence>
<dbReference type="PANTHER" id="PTHR12154:SF4">
    <property type="entry name" value="UDP-N-ACETYLGLUCOSAMINE TRANSFERASE SUBUNIT ALG14 HOMOLOG"/>
    <property type="match status" value="1"/>
</dbReference>
<dbReference type="AlphaFoldDB" id="A0A0R0L9T4"/>
<evidence type="ECO:0000256" key="1">
    <source>
        <dbReference type="ARBA" id="ARBA00004389"/>
    </source>
</evidence>
<dbReference type="EMBL" id="CM000834">
    <property type="protein sequence ID" value="KRH75964.1"/>
    <property type="molecule type" value="Genomic_DNA"/>
</dbReference>
<dbReference type="Gramene" id="KRH75964">
    <property type="protein sequence ID" value="KRH75964"/>
    <property type="gene ID" value="GLYMA_01G120900"/>
</dbReference>
<comment type="similarity">
    <text evidence="2">Belongs to the ALG14 family.</text>
</comment>
<evidence type="ECO:0000256" key="3">
    <source>
        <dbReference type="ARBA" id="ARBA00017467"/>
    </source>
</evidence>
<dbReference type="Pfam" id="PF08660">
    <property type="entry name" value="Alg14"/>
    <property type="match status" value="1"/>
</dbReference>
<keyword evidence="5" id="KW-0256">Endoplasmic reticulum</keyword>
<protein>
    <recommendedName>
        <fullName evidence="3">UDP-N-acetylglucosamine transferase subunit ALG14</fullName>
    </recommendedName>
</protein>
<feature type="transmembrane region" description="Helical" evidence="8">
    <location>
        <begin position="12"/>
        <end position="34"/>
    </location>
</feature>
<name>A0A0R0L9T4_SOYBN</name>
<evidence type="ECO:0000313" key="9">
    <source>
        <dbReference type="EMBL" id="KRH75964.1"/>
    </source>
</evidence>
<gene>
    <name evidence="9" type="ORF">GLYMA_01G120900</name>
</gene>
<dbReference type="GO" id="GO:0043541">
    <property type="term" value="C:UDP-N-acetylglucosamine transferase complex"/>
    <property type="evidence" value="ECO:0000318"/>
    <property type="project" value="GO_Central"/>
</dbReference>
<keyword evidence="11" id="KW-1185">Reference proteome</keyword>
<evidence type="ECO:0000256" key="5">
    <source>
        <dbReference type="ARBA" id="ARBA00022824"/>
    </source>
</evidence>
<feature type="transmembrane region" description="Helical" evidence="8">
    <location>
        <begin position="54"/>
        <end position="73"/>
    </location>
</feature>
<dbReference type="PaxDb" id="3847-GLYMA01G29715.1"/>
<dbReference type="Proteomes" id="UP000008827">
    <property type="component" value="Chromosome 1"/>
</dbReference>
<reference evidence="9 10" key="1">
    <citation type="journal article" date="2010" name="Nature">
        <title>Genome sequence of the palaeopolyploid soybean.</title>
        <authorList>
            <person name="Schmutz J."/>
            <person name="Cannon S.B."/>
            <person name="Schlueter J."/>
            <person name="Ma J."/>
            <person name="Mitros T."/>
            <person name="Nelson W."/>
            <person name="Hyten D.L."/>
            <person name="Song Q."/>
            <person name="Thelen J.J."/>
            <person name="Cheng J."/>
            <person name="Xu D."/>
            <person name="Hellsten U."/>
            <person name="May G.D."/>
            <person name="Yu Y."/>
            <person name="Sakurai T."/>
            <person name="Umezawa T."/>
            <person name="Bhattacharyya M.K."/>
            <person name="Sandhu D."/>
            <person name="Valliyodan B."/>
            <person name="Lindquist E."/>
            <person name="Peto M."/>
            <person name="Grant D."/>
            <person name="Shu S."/>
            <person name="Goodstein D."/>
            <person name="Barry K."/>
            <person name="Futrell-Griggs M."/>
            <person name="Abernathy B."/>
            <person name="Du J."/>
            <person name="Tian Z."/>
            <person name="Zhu L."/>
            <person name="Gill N."/>
            <person name="Joshi T."/>
            <person name="Libault M."/>
            <person name="Sethuraman A."/>
            <person name="Zhang X.-C."/>
            <person name="Shinozaki K."/>
            <person name="Nguyen H.T."/>
            <person name="Wing R.A."/>
            <person name="Cregan P."/>
            <person name="Specht J."/>
            <person name="Grimwood J."/>
            <person name="Rokhsar D."/>
            <person name="Stacey G."/>
            <person name="Shoemaker R.C."/>
            <person name="Jackson S.A."/>
        </authorList>
    </citation>
    <scope>NUCLEOTIDE SEQUENCE</scope>
    <source>
        <strain evidence="10">cv. Williams 82</strain>
        <tissue evidence="9">Callus</tissue>
    </source>
</reference>
<accession>A0A0R0L9T4</accession>
<dbReference type="PANTHER" id="PTHR12154">
    <property type="entry name" value="GLYCOSYL TRANSFERASE-RELATED"/>
    <property type="match status" value="1"/>
</dbReference>
<sequence length="132" mass="14658">MDKSNGCSFSSISSIAVFSSAVFVVSLILVRLLYVLYCSSKPLSKRASKPFSTLIILGSGGHIAEMLNLLAVLQKGRFNPRFYIVVATDNMSLQKAQLLENSLAAEENYGTLCLEIVYRLKSCIFRCHNNWL</sequence>
<dbReference type="OMA" id="SCIFRCH"/>
<organism evidence="9">
    <name type="scientific">Glycine max</name>
    <name type="common">Soybean</name>
    <name type="synonym">Glycine hispida</name>
    <dbReference type="NCBI Taxonomy" id="3847"/>
    <lineage>
        <taxon>Eukaryota</taxon>
        <taxon>Viridiplantae</taxon>
        <taxon>Streptophyta</taxon>
        <taxon>Embryophyta</taxon>
        <taxon>Tracheophyta</taxon>
        <taxon>Spermatophyta</taxon>
        <taxon>Magnoliopsida</taxon>
        <taxon>eudicotyledons</taxon>
        <taxon>Gunneridae</taxon>
        <taxon>Pentapetalae</taxon>
        <taxon>rosids</taxon>
        <taxon>fabids</taxon>
        <taxon>Fabales</taxon>
        <taxon>Fabaceae</taxon>
        <taxon>Papilionoideae</taxon>
        <taxon>50 kb inversion clade</taxon>
        <taxon>NPAAA clade</taxon>
        <taxon>indigoferoid/millettioid clade</taxon>
        <taxon>Phaseoleae</taxon>
        <taxon>Glycine</taxon>
        <taxon>Glycine subgen. Soja</taxon>
    </lineage>
</organism>
<evidence type="ECO:0000256" key="8">
    <source>
        <dbReference type="SAM" id="Phobius"/>
    </source>
</evidence>
<dbReference type="EnsemblPlants" id="KRH75964">
    <property type="protein sequence ID" value="KRH75964"/>
    <property type="gene ID" value="GLYMA_01G120900"/>
</dbReference>
<keyword evidence="4 8" id="KW-0812">Transmembrane</keyword>
<proteinExistence type="inferred from homology"/>
<keyword evidence="7 8" id="KW-0472">Membrane</keyword>
<keyword evidence="6 8" id="KW-1133">Transmembrane helix</keyword>
<dbReference type="STRING" id="3847.A0A0R0L9T4"/>
<dbReference type="InParanoid" id="A0A0R0L9T4"/>
<evidence type="ECO:0000256" key="4">
    <source>
        <dbReference type="ARBA" id="ARBA00022692"/>
    </source>
</evidence>
<dbReference type="GO" id="GO:0006488">
    <property type="term" value="P:dolichol-linked oligosaccharide biosynthetic process"/>
    <property type="evidence" value="ECO:0000318"/>
    <property type="project" value="GO_Central"/>
</dbReference>
<evidence type="ECO:0000313" key="10">
    <source>
        <dbReference type="EnsemblPlants" id="KRH75964"/>
    </source>
</evidence>
<evidence type="ECO:0000256" key="7">
    <source>
        <dbReference type="ARBA" id="ARBA00023136"/>
    </source>
</evidence>
<evidence type="ECO:0000256" key="2">
    <source>
        <dbReference type="ARBA" id="ARBA00009731"/>
    </source>
</evidence>
<reference evidence="10" key="2">
    <citation type="submission" date="2018-02" db="UniProtKB">
        <authorList>
            <consortium name="EnsemblPlants"/>
        </authorList>
    </citation>
    <scope>IDENTIFICATION</scope>
    <source>
        <strain evidence="10">Williams 82</strain>
    </source>
</reference>
<evidence type="ECO:0000256" key="6">
    <source>
        <dbReference type="ARBA" id="ARBA00022989"/>
    </source>
</evidence>
<comment type="subcellular location">
    <subcellularLocation>
        <location evidence="1">Endoplasmic reticulum membrane</location>
        <topology evidence="1">Single-pass membrane protein</topology>
    </subcellularLocation>
</comment>
<dbReference type="InterPro" id="IPR013969">
    <property type="entry name" value="Oligosacch_biosynth_Alg14"/>
</dbReference>
<reference evidence="9" key="3">
    <citation type="submission" date="2018-07" db="EMBL/GenBank/DDBJ databases">
        <title>WGS assembly of Glycine max.</title>
        <authorList>
            <person name="Schmutz J."/>
            <person name="Cannon S."/>
            <person name="Schlueter J."/>
            <person name="Ma J."/>
            <person name="Mitros T."/>
            <person name="Nelson W."/>
            <person name="Hyten D."/>
            <person name="Song Q."/>
            <person name="Thelen J."/>
            <person name="Cheng J."/>
            <person name="Xu D."/>
            <person name="Hellsten U."/>
            <person name="May G."/>
            <person name="Yu Y."/>
            <person name="Sakurai T."/>
            <person name="Umezawa T."/>
            <person name="Bhattacharyya M."/>
            <person name="Sandhu D."/>
            <person name="Valliyodan B."/>
            <person name="Lindquist E."/>
            <person name="Peto M."/>
            <person name="Grant D."/>
            <person name="Shu S."/>
            <person name="Goodstein D."/>
            <person name="Barry K."/>
            <person name="Futrell-Griggs M."/>
            <person name="Abernathy B."/>
            <person name="Du J."/>
            <person name="Tian Z."/>
            <person name="Zhu L."/>
            <person name="Gill N."/>
            <person name="Joshi T."/>
            <person name="Libault M."/>
            <person name="Sethuraman A."/>
            <person name="Zhang X."/>
            <person name="Shinozaki K."/>
            <person name="Nguyen H."/>
            <person name="Wing R."/>
            <person name="Cregan P."/>
            <person name="Specht J."/>
            <person name="Grimwood J."/>
            <person name="Rokhsar D."/>
            <person name="Stacey G."/>
            <person name="Shoemaker R."/>
            <person name="Jackson S."/>
        </authorList>
    </citation>
    <scope>NUCLEOTIDE SEQUENCE</scope>
    <source>
        <tissue evidence="9">Callus</tissue>
    </source>
</reference>